<dbReference type="AlphaFoldDB" id="A0A2W7RUG4"/>
<organism evidence="1 2">
    <name type="scientific">Hydrotalea sandarakina</name>
    <dbReference type="NCBI Taxonomy" id="1004304"/>
    <lineage>
        <taxon>Bacteria</taxon>
        <taxon>Pseudomonadati</taxon>
        <taxon>Bacteroidota</taxon>
        <taxon>Chitinophagia</taxon>
        <taxon>Chitinophagales</taxon>
        <taxon>Chitinophagaceae</taxon>
        <taxon>Hydrotalea</taxon>
    </lineage>
</organism>
<keyword evidence="2" id="KW-1185">Reference proteome</keyword>
<comment type="caution">
    <text evidence="1">The sequence shown here is derived from an EMBL/GenBank/DDBJ whole genome shotgun (WGS) entry which is preliminary data.</text>
</comment>
<accession>A0A2W7RUG4</accession>
<gene>
    <name evidence="1" type="ORF">LX80_01690</name>
</gene>
<name>A0A2W7RUG4_9BACT</name>
<dbReference type="RefSeq" id="WP_146250437.1">
    <property type="nucleotide sequence ID" value="NZ_QKZV01000005.1"/>
</dbReference>
<proteinExistence type="predicted"/>
<protein>
    <submittedName>
        <fullName evidence="1">Uncharacterized protein</fullName>
    </submittedName>
</protein>
<dbReference type="Proteomes" id="UP000249720">
    <property type="component" value="Unassembled WGS sequence"/>
</dbReference>
<dbReference type="EMBL" id="QKZV01000005">
    <property type="protein sequence ID" value="PZX62210.1"/>
    <property type="molecule type" value="Genomic_DNA"/>
</dbReference>
<evidence type="ECO:0000313" key="2">
    <source>
        <dbReference type="Proteomes" id="UP000249720"/>
    </source>
</evidence>
<dbReference type="OrthoDB" id="9956275at2"/>
<reference evidence="1 2" key="1">
    <citation type="submission" date="2018-06" db="EMBL/GenBank/DDBJ databases">
        <title>Genomic Encyclopedia of Archaeal and Bacterial Type Strains, Phase II (KMG-II): from individual species to whole genera.</title>
        <authorList>
            <person name="Goeker M."/>
        </authorList>
    </citation>
    <scope>NUCLEOTIDE SEQUENCE [LARGE SCALE GENOMIC DNA]</scope>
    <source>
        <strain evidence="1 2">DSM 23241</strain>
    </source>
</reference>
<evidence type="ECO:0000313" key="1">
    <source>
        <dbReference type="EMBL" id="PZX62210.1"/>
    </source>
</evidence>
<sequence>MRQKKYISFFTASFFVLLLLLANTPKQWLHYWLAKHTDMPAAVAMPKNGAIVHTVGYSCDVNNVVVVMPYLPAVTSPSILTVFSHTPYQNTFNESIVSSTVKVATSRGPPVKTF</sequence>